<dbReference type="RefSeq" id="WP_129424305.1">
    <property type="nucleotide sequence ID" value="NZ_SDPW01000001.1"/>
</dbReference>
<keyword evidence="4" id="KW-1003">Cell membrane</keyword>
<keyword evidence="10" id="KW-0573">Peptidoglycan synthesis</keyword>
<evidence type="ECO:0000256" key="10">
    <source>
        <dbReference type="ARBA" id="ARBA00022984"/>
    </source>
</evidence>
<dbReference type="Proteomes" id="UP000293345">
    <property type="component" value="Unassembled WGS sequence"/>
</dbReference>
<dbReference type="GO" id="GO:0009252">
    <property type="term" value="P:peptidoglycan biosynthetic process"/>
    <property type="evidence" value="ECO:0007669"/>
    <property type="project" value="UniProtKB-KW"/>
</dbReference>
<dbReference type="Gene3D" id="3.90.1310.10">
    <property type="entry name" value="Penicillin-binding protein 2a (Domain 2)"/>
    <property type="match status" value="1"/>
</dbReference>
<keyword evidence="13" id="KW-0961">Cell wall biogenesis/degradation</keyword>
<accession>A0A4Q2K1N1</accession>
<dbReference type="EMBL" id="SDPW01000001">
    <property type="protein sequence ID" value="RXZ54190.1"/>
    <property type="molecule type" value="Genomic_DNA"/>
</dbReference>
<evidence type="ECO:0000259" key="16">
    <source>
        <dbReference type="Pfam" id="PF00905"/>
    </source>
</evidence>
<dbReference type="GO" id="GO:0006508">
    <property type="term" value="P:proteolysis"/>
    <property type="evidence" value="ECO:0007669"/>
    <property type="project" value="UniProtKB-KW"/>
</dbReference>
<evidence type="ECO:0000256" key="2">
    <source>
        <dbReference type="ARBA" id="ARBA00004236"/>
    </source>
</evidence>
<evidence type="ECO:0000256" key="7">
    <source>
        <dbReference type="ARBA" id="ARBA00022692"/>
    </source>
</evidence>
<comment type="subcellular location">
    <subcellularLocation>
        <location evidence="2">Cell membrane</location>
    </subcellularLocation>
    <subcellularLocation>
        <location evidence="1">Membrane</location>
        <topology evidence="1">Single-pass membrane protein</topology>
    </subcellularLocation>
</comment>
<dbReference type="PANTHER" id="PTHR30627">
    <property type="entry name" value="PEPTIDOGLYCAN D,D-TRANSPEPTIDASE"/>
    <property type="match status" value="1"/>
</dbReference>
<dbReference type="Gene3D" id="3.40.710.10">
    <property type="entry name" value="DD-peptidase/beta-lactamase superfamily"/>
    <property type="match status" value="1"/>
</dbReference>
<keyword evidence="8" id="KW-0378">Hydrolase</keyword>
<evidence type="ECO:0000256" key="14">
    <source>
        <dbReference type="SAM" id="MobiDB-lite"/>
    </source>
</evidence>
<dbReference type="SUPFAM" id="SSF56601">
    <property type="entry name" value="beta-lactamase/transpeptidase-like"/>
    <property type="match status" value="1"/>
</dbReference>
<dbReference type="InterPro" id="IPR001460">
    <property type="entry name" value="PCN-bd_Tpept"/>
</dbReference>
<dbReference type="GO" id="GO:0071555">
    <property type="term" value="P:cell wall organization"/>
    <property type="evidence" value="ECO:0007669"/>
    <property type="project" value="UniProtKB-KW"/>
</dbReference>
<organism evidence="18 19">
    <name type="scientific">Senegalimassilia faecalis</name>
    <dbReference type="NCBI Taxonomy" id="2509433"/>
    <lineage>
        <taxon>Bacteria</taxon>
        <taxon>Bacillati</taxon>
        <taxon>Actinomycetota</taxon>
        <taxon>Coriobacteriia</taxon>
        <taxon>Coriobacteriales</taxon>
        <taxon>Coriobacteriaceae</taxon>
        <taxon>Senegalimassilia</taxon>
    </lineage>
</organism>
<evidence type="ECO:0000256" key="5">
    <source>
        <dbReference type="ARBA" id="ARBA00022519"/>
    </source>
</evidence>
<evidence type="ECO:0000256" key="12">
    <source>
        <dbReference type="ARBA" id="ARBA00023136"/>
    </source>
</evidence>
<gene>
    <name evidence="18" type="primary">mrdA</name>
    <name evidence="18" type="ORF">ET524_06660</name>
</gene>
<dbReference type="GO" id="GO:0008658">
    <property type="term" value="F:penicillin binding"/>
    <property type="evidence" value="ECO:0007669"/>
    <property type="project" value="InterPro"/>
</dbReference>
<keyword evidence="9" id="KW-0133">Cell shape</keyword>
<keyword evidence="7 15" id="KW-0812">Transmembrane</keyword>
<evidence type="ECO:0000256" key="15">
    <source>
        <dbReference type="SAM" id="Phobius"/>
    </source>
</evidence>
<dbReference type="InterPro" id="IPR012338">
    <property type="entry name" value="Beta-lactam/transpept-like"/>
</dbReference>
<name>A0A4Q2K1N1_9ACTN</name>
<dbReference type="GO" id="GO:0005886">
    <property type="term" value="C:plasma membrane"/>
    <property type="evidence" value="ECO:0007669"/>
    <property type="project" value="UniProtKB-SubCell"/>
</dbReference>
<sequence length="720" mass="75190">MLSAIIAAIIALIVVAAILVVLYVVLRGRKTENVSVKRDVRSIQSVGVKSSLPDSHRVPAGGVARGASPAQPVANPADSLKSRFVAVGILAGAIFGTLATKLWSMQVLSGDAFKRESEDNQYTTVYTPAPRGYILDADGNAIVKNRTSLTVLADPDVADDHDVVARLSTVLGVPDGIVRKRIKDSTSGAQSQRVVASDASMRNVAFIAEHADAFPGITVQTRTVRDYPHGALAAHAVGYTGSVTADDVASVAEGRDLELGDAVGRSGVEQMYDNLLAGDHGERKVMADAQGNVVEVVSETQPVKGSDVYLTLKSSVQYAADKALADTICPDGGAIGSGKGTGGAVVVMDVTDGSIIALSSYPTFTPSTFVGGITQDELDLLQSTEAFSPLLNRAVQGTYPAASTYKAFTGLAALENGMATADETWTCTGEWDGFNSGDVQKCWKEGGHGTLDLRGGIVNSCDVVFYDIGYKFWDAGANKGKSATLLQDFLKKYRLDQTTGIDLSGEAAGRIPTPEWKAGYFRDTPEDAQWKGGDYTNMCIGQGYVLVTPLEIAVGYGALASGNIVKPHLLKEVRNAAGDVALTYQSQVVDTPDVSMSDLAVIRNALRGVTTDTESIAKLFNEQGIDPETVACKTGTAEYTDMEDTAWFACYAPYDNPKYVAACLVEHGGGGSAVAGPIAAKVMAAALASDSASGDVGTIEGSSGRSLEGAGKSTSGGRSD</sequence>
<protein>
    <submittedName>
        <fullName evidence="18">Penicillin-binding protein 2</fullName>
    </submittedName>
</protein>
<reference evidence="18 19" key="1">
    <citation type="submission" date="2019-01" db="EMBL/GenBank/DDBJ databases">
        <title>Senegalimassilia sp. nov. KGMB04484 isolated human feces.</title>
        <authorList>
            <person name="Han K.-I."/>
            <person name="Kim J.-S."/>
            <person name="Lee K.C."/>
            <person name="Suh M.K."/>
            <person name="Eom M.K."/>
            <person name="Lee J.H."/>
            <person name="Park S.-H."/>
            <person name="Kang S.W."/>
            <person name="Park J.-E."/>
            <person name="Oh B.S."/>
            <person name="Yu S.Y."/>
            <person name="Choi S.-H."/>
            <person name="Lee D.H."/>
            <person name="Yoon H."/>
            <person name="Kim B.-Y."/>
            <person name="Lee J.H."/>
            <person name="Lee J.-S."/>
        </authorList>
    </citation>
    <scope>NUCLEOTIDE SEQUENCE [LARGE SCALE GENOMIC DNA]</scope>
    <source>
        <strain evidence="18 19">KGMB04484</strain>
    </source>
</reference>
<dbReference type="NCBIfam" id="TIGR03423">
    <property type="entry name" value="pbp2_mrdA"/>
    <property type="match status" value="1"/>
</dbReference>
<evidence type="ECO:0000256" key="1">
    <source>
        <dbReference type="ARBA" id="ARBA00004167"/>
    </source>
</evidence>
<comment type="caution">
    <text evidence="18">The sequence shown here is derived from an EMBL/GenBank/DDBJ whole genome shotgun (WGS) entry which is preliminary data.</text>
</comment>
<dbReference type="InterPro" id="IPR017790">
    <property type="entry name" value="Penicillin-binding_protein_2"/>
</dbReference>
<keyword evidence="11 15" id="KW-1133">Transmembrane helix</keyword>
<dbReference type="Pfam" id="PF03717">
    <property type="entry name" value="PBP_dimer"/>
    <property type="match status" value="1"/>
</dbReference>
<evidence type="ECO:0000256" key="9">
    <source>
        <dbReference type="ARBA" id="ARBA00022960"/>
    </source>
</evidence>
<proteinExistence type="inferred from homology"/>
<dbReference type="SUPFAM" id="SSF56519">
    <property type="entry name" value="Penicillin binding protein dimerisation domain"/>
    <property type="match status" value="1"/>
</dbReference>
<dbReference type="GO" id="GO:0008360">
    <property type="term" value="P:regulation of cell shape"/>
    <property type="evidence" value="ECO:0007669"/>
    <property type="project" value="UniProtKB-KW"/>
</dbReference>
<dbReference type="GO" id="GO:0009002">
    <property type="term" value="F:serine-type D-Ala-D-Ala carboxypeptidase activity"/>
    <property type="evidence" value="ECO:0007669"/>
    <property type="project" value="InterPro"/>
</dbReference>
<feature type="domain" description="Penicillin-binding protein dimerisation" evidence="17">
    <location>
        <begin position="127"/>
        <end position="296"/>
    </location>
</feature>
<dbReference type="InterPro" id="IPR050515">
    <property type="entry name" value="Beta-lactam/transpept"/>
</dbReference>
<dbReference type="InterPro" id="IPR005311">
    <property type="entry name" value="PBP_dimer"/>
</dbReference>
<feature type="domain" description="Penicillin-binding protein transpeptidase" evidence="16">
    <location>
        <begin position="343"/>
        <end position="683"/>
    </location>
</feature>
<keyword evidence="19" id="KW-1185">Reference proteome</keyword>
<dbReference type="InterPro" id="IPR036138">
    <property type="entry name" value="PBP_dimer_sf"/>
</dbReference>
<evidence type="ECO:0000259" key="17">
    <source>
        <dbReference type="Pfam" id="PF03717"/>
    </source>
</evidence>
<evidence type="ECO:0000256" key="3">
    <source>
        <dbReference type="ARBA" id="ARBA00007171"/>
    </source>
</evidence>
<dbReference type="OrthoDB" id="9766847at2"/>
<evidence type="ECO:0000256" key="8">
    <source>
        <dbReference type="ARBA" id="ARBA00022801"/>
    </source>
</evidence>
<feature type="transmembrane region" description="Helical" evidence="15">
    <location>
        <begin position="6"/>
        <end position="26"/>
    </location>
</feature>
<dbReference type="AlphaFoldDB" id="A0A4Q2K1N1"/>
<evidence type="ECO:0000313" key="19">
    <source>
        <dbReference type="Proteomes" id="UP000293345"/>
    </source>
</evidence>
<feature type="region of interest" description="Disordered" evidence="14">
    <location>
        <begin position="690"/>
        <end position="720"/>
    </location>
</feature>
<dbReference type="Pfam" id="PF00905">
    <property type="entry name" value="Transpeptidase"/>
    <property type="match status" value="1"/>
</dbReference>
<feature type="transmembrane region" description="Helical" evidence="15">
    <location>
        <begin position="84"/>
        <end position="103"/>
    </location>
</feature>
<comment type="similarity">
    <text evidence="3">Belongs to the transpeptidase family.</text>
</comment>
<evidence type="ECO:0000256" key="4">
    <source>
        <dbReference type="ARBA" id="ARBA00022475"/>
    </source>
</evidence>
<dbReference type="PANTHER" id="PTHR30627:SF2">
    <property type="entry name" value="PEPTIDOGLYCAN D,D-TRANSPEPTIDASE MRDA"/>
    <property type="match status" value="1"/>
</dbReference>
<evidence type="ECO:0000256" key="6">
    <source>
        <dbReference type="ARBA" id="ARBA00022670"/>
    </source>
</evidence>
<evidence type="ECO:0000256" key="13">
    <source>
        <dbReference type="ARBA" id="ARBA00023316"/>
    </source>
</evidence>
<keyword evidence="5" id="KW-0997">Cell inner membrane</keyword>
<keyword evidence="6" id="KW-0645">Protease</keyword>
<evidence type="ECO:0000313" key="18">
    <source>
        <dbReference type="EMBL" id="RXZ54190.1"/>
    </source>
</evidence>
<evidence type="ECO:0000256" key="11">
    <source>
        <dbReference type="ARBA" id="ARBA00022989"/>
    </source>
</evidence>
<dbReference type="GO" id="GO:0071972">
    <property type="term" value="F:peptidoglycan L,D-transpeptidase activity"/>
    <property type="evidence" value="ECO:0007669"/>
    <property type="project" value="TreeGrafter"/>
</dbReference>
<keyword evidence="12 15" id="KW-0472">Membrane</keyword>